<feature type="non-terminal residue" evidence="2">
    <location>
        <position position="118"/>
    </location>
</feature>
<evidence type="ECO:0000313" key="2">
    <source>
        <dbReference type="EMBL" id="MDZ5001658.1"/>
    </source>
</evidence>
<feature type="domain" description="Glycosyl transferase family 1" evidence="1">
    <location>
        <begin position="43"/>
        <end position="104"/>
    </location>
</feature>
<dbReference type="RefSeq" id="WP_322459678.1">
    <property type="nucleotide sequence ID" value="NZ_WNVC01001657.1"/>
</dbReference>
<dbReference type="SUPFAM" id="SSF53756">
    <property type="entry name" value="UDP-Glycosyltransferase/glycogen phosphorylase"/>
    <property type="match status" value="1"/>
</dbReference>
<dbReference type="EMBL" id="WNVC01001657">
    <property type="protein sequence ID" value="MDZ5001658.1"/>
    <property type="molecule type" value="Genomic_DNA"/>
</dbReference>
<dbReference type="AlphaFoldDB" id="A0AAW9IBC5"/>
<dbReference type="Proteomes" id="UP001291306">
    <property type="component" value="Unassembled WGS sequence"/>
</dbReference>
<protein>
    <submittedName>
        <fullName evidence="2">Glycosyltransferase</fullName>
    </submittedName>
</protein>
<sequence>MSERNKEYILEHNSWLDHSKVEICPNSIEPLEFNEIPKDEKLSIRNKHNLPNDSTIIVYGGNLGKPQGIDFLMEVLESNKNNSDVFFLIVGGGTEYSKISNWIELNSPKNCLLYSMLP</sequence>
<dbReference type="Gene3D" id="3.40.50.2000">
    <property type="entry name" value="Glycogen Phosphorylase B"/>
    <property type="match status" value="2"/>
</dbReference>
<dbReference type="GO" id="GO:0016757">
    <property type="term" value="F:glycosyltransferase activity"/>
    <property type="evidence" value="ECO:0007669"/>
    <property type="project" value="InterPro"/>
</dbReference>
<proteinExistence type="predicted"/>
<dbReference type="Pfam" id="PF00534">
    <property type="entry name" value="Glycos_transf_1"/>
    <property type="match status" value="1"/>
</dbReference>
<comment type="caution">
    <text evidence="2">The sequence shown here is derived from an EMBL/GenBank/DDBJ whole genome shotgun (WGS) entry which is preliminary data.</text>
</comment>
<organism evidence="2 3">
    <name type="scientific">Clostridium perfringens</name>
    <dbReference type="NCBI Taxonomy" id="1502"/>
    <lineage>
        <taxon>Bacteria</taxon>
        <taxon>Bacillati</taxon>
        <taxon>Bacillota</taxon>
        <taxon>Clostridia</taxon>
        <taxon>Eubacteriales</taxon>
        <taxon>Clostridiaceae</taxon>
        <taxon>Clostridium</taxon>
    </lineage>
</organism>
<reference evidence="2" key="1">
    <citation type="submission" date="2019-11" db="EMBL/GenBank/DDBJ databases">
        <title>Characterization of Clostridium perfringens isolates from swine manure treated agricultural soils.</title>
        <authorList>
            <person name="Wushke S.T."/>
        </authorList>
    </citation>
    <scope>NUCLEOTIDE SEQUENCE</scope>
    <source>
        <strain evidence="2">X26</strain>
    </source>
</reference>
<gene>
    <name evidence="2" type="ORF">GNF79_21910</name>
</gene>
<name>A0AAW9IBC5_CLOPF</name>
<evidence type="ECO:0000313" key="3">
    <source>
        <dbReference type="Proteomes" id="UP001291306"/>
    </source>
</evidence>
<evidence type="ECO:0000259" key="1">
    <source>
        <dbReference type="Pfam" id="PF00534"/>
    </source>
</evidence>
<accession>A0AAW9IBC5</accession>
<dbReference type="InterPro" id="IPR001296">
    <property type="entry name" value="Glyco_trans_1"/>
</dbReference>